<dbReference type="Proteomes" id="UP000008068">
    <property type="component" value="Unassembled WGS sequence"/>
</dbReference>
<keyword evidence="3" id="KW-1185">Reference proteome</keyword>
<gene>
    <name evidence="2" type="ORF">CAEBREN_13881</name>
</gene>
<organism evidence="3">
    <name type="scientific">Caenorhabditis brenneri</name>
    <name type="common">Nematode worm</name>
    <dbReference type="NCBI Taxonomy" id="135651"/>
    <lineage>
        <taxon>Eukaryota</taxon>
        <taxon>Metazoa</taxon>
        <taxon>Ecdysozoa</taxon>
        <taxon>Nematoda</taxon>
        <taxon>Chromadorea</taxon>
        <taxon>Rhabditida</taxon>
        <taxon>Rhabditina</taxon>
        <taxon>Rhabditomorpha</taxon>
        <taxon>Rhabditoidea</taxon>
        <taxon>Rhabditidae</taxon>
        <taxon>Peloderinae</taxon>
        <taxon>Caenorhabditis</taxon>
    </lineage>
</organism>
<evidence type="ECO:0000313" key="3">
    <source>
        <dbReference type="Proteomes" id="UP000008068"/>
    </source>
</evidence>
<accession>G0MCL2</accession>
<dbReference type="FunCoup" id="G0MCL2">
    <property type="interactions" value="8"/>
</dbReference>
<evidence type="ECO:0000313" key="2">
    <source>
        <dbReference type="EMBL" id="EGT49506.1"/>
    </source>
</evidence>
<dbReference type="SUPFAM" id="SSF160443">
    <property type="entry name" value="SMR domain-like"/>
    <property type="match status" value="1"/>
</dbReference>
<reference evidence="3" key="1">
    <citation type="submission" date="2011-07" db="EMBL/GenBank/DDBJ databases">
        <authorList>
            <consortium name="Caenorhabditis brenneri Sequencing and Analysis Consortium"/>
            <person name="Wilson R.K."/>
        </authorList>
    </citation>
    <scope>NUCLEOTIDE SEQUENCE [LARGE SCALE GENOMIC DNA]</scope>
    <source>
        <strain evidence="3">PB2801</strain>
    </source>
</reference>
<feature type="domain" description="Smr" evidence="1">
    <location>
        <begin position="63"/>
        <end position="114"/>
    </location>
</feature>
<protein>
    <recommendedName>
        <fullName evidence="1">Smr domain-containing protein</fullName>
    </recommendedName>
</protein>
<evidence type="ECO:0000259" key="1">
    <source>
        <dbReference type="PROSITE" id="PS50828"/>
    </source>
</evidence>
<dbReference type="InParanoid" id="G0MCL2"/>
<dbReference type="SMART" id="SM00463">
    <property type="entry name" value="SMR"/>
    <property type="match status" value="1"/>
</dbReference>
<sequence length="134" mass="15155">MQKHQCKRDREVSRRARRKMVGEVMKLYAKRKDAMPEDVEAIENDINARVEAWNEVYGEKGYLDLHYMTLQGAVNFVARMAASHKGRLYLETGVGNGSMGGVPVIKQALLKFYEGSISVCVNKGLLVLFVSPKY</sequence>
<dbReference type="Gene3D" id="3.30.1370.110">
    <property type="match status" value="1"/>
</dbReference>
<dbReference type="InterPro" id="IPR036063">
    <property type="entry name" value="Smr_dom_sf"/>
</dbReference>
<dbReference type="HOGENOM" id="CLU_143713_1_0_1"/>
<name>G0MCL2_CAEBE</name>
<dbReference type="OrthoDB" id="5907024at2759"/>
<dbReference type="InterPro" id="IPR002625">
    <property type="entry name" value="Smr_dom"/>
</dbReference>
<dbReference type="EMBL" id="GL379790">
    <property type="protein sequence ID" value="EGT49506.1"/>
    <property type="molecule type" value="Genomic_DNA"/>
</dbReference>
<dbReference type="PROSITE" id="PS50828">
    <property type="entry name" value="SMR"/>
    <property type="match status" value="1"/>
</dbReference>
<proteinExistence type="predicted"/>
<dbReference type="AlphaFoldDB" id="G0MCL2"/>